<dbReference type="GO" id="GO:0006914">
    <property type="term" value="P:autophagy"/>
    <property type="evidence" value="ECO:0007669"/>
    <property type="project" value="UniProtKB-KW"/>
</dbReference>
<gene>
    <name evidence="19" type="ORF">POCTA_138.1.T0320317</name>
</gene>
<keyword evidence="14" id="KW-0968">Cytoplasmic vesicle</keyword>
<dbReference type="OMA" id="DHPSAWH"/>
<name>A0A8S1TVR7_PAROT</name>
<dbReference type="SMART" id="SM00195">
    <property type="entry name" value="DSPc"/>
    <property type="match status" value="1"/>
</dbReference>
<keyword evidence="8 15" id="KW-1133">Transmembrane helix</keyword>
<evidence type="ECO:0000256" key="12">
    <source>
        <dbReference type="ARBA" id="ARBA00023136"/>
    </source>
</evidence>
<dbReference type="InterPro" id="IPR000387">
    <property type="entry name" value="Tyr_Pase_dom"/>
</dbReference>
<evidence type="ECO:0000313" key="19">
    <source>
        <dbReference type="EMBL" id="CAD8156825.1"/>
    </source>
</evidence>
<comment type="similarity">
    <text evidence="4">Belongs to the ATG27 family.</text>
</comment>
<dbReference type="PANTHER" id="PTHR46653">
    <property type="entry name" value="SPECIFICITY PROTEIN PHOSPHATASE, PUTATIVE-RELATED"/>
    <property type="match status" value="1"/>
</dbReference>
<comment type="caution">
    <text evidence="19">The sequence shown here is derived from an EMBL/GenBank/DDBJ whole genome shotgun (WGS) entry which is preliminary data.</text>
</comment>
<keyword evidence="9" id="KW-0072">Autophagy</keyword>
<evidence type="ECO:0000256" key="7">
    <source>
        <dbReference type="ARBA" id="ARBA00022729"/>
    </source>
</evidence>
<evidence type="ECO:0000259" key="17">
    <source>
        <dbReference type="PROSITE" id="PS50056"/>
    </source>
</evidence>
<keyword evidence="11" id="KW-0496">Mitochondrion</keyword>
<evidence type="ECO:0000259" key="16">
    <source>
        <dbReference type="PROSITE" id="PS50054"/>
    </source>
</evidence>
<dbReference type="InterPro" id="IPR018939">
    <property type="entry name" value="Autophagy-rel_prot_27"/>
</dbReference>
<evidence type="ECO:0000256" key="11">
    <source>
        <dbReference type="ARBA" id="ARBA00023128"/>
    </source>
</evidence>
<evidence type="ECO:0000256" key="13">
    <source>
        <dbReference type="ARBA" id="ARBA00023157"/>
    </source>
</evidence>
<proteinExistence type="inferred from homology"/>
<reference evidence="19" key="1">
    <citation type="submission" date="2021-01" db="EMBL/GenBank/DDBJ databases">
        <authorList>
            <consortium name="Genoscope - CEA"/>
            <person name="William W."/>
        </authorList>
    </citation>
    <scope>NUCLEOTIDE SEQUENCE</scope>
</reference>
<protein>
    <recommendedName>
        <fullName evidence="5">Autophagy-related protein 27</fullName>
    </recommendedName>
</protein>
<keyword evidence="20" id="KW-1185">Reference proteome</keyword>
<dbReference type="InterPro" id="IPR000340">
    <property type="entry name" value="Dual-sp_phosphatase_cat-dom"/>
</dbReference>
<dbReference type="AlphaFoldDB" id="A0A8S1TVR7"/>
<dbReference type="OrthoDB" id="10252009at2759"/>
<evidence type="ECO:0000256" key="4">
    <source>
        <dbReference type="ARBA" id="ARBA00005363"/>
    </source>
</evidence>
<evidence type="ECO:0000256" key="5">
    <source>
        <dbReference type="ARBA" id="ARBA00013776"/>
    </source>
</evidence>
<dbReference type="Pfam" id="PF09451">
    <property type="entry name" value="ATG27"/>
    <property type="match status" value="1"/>
</dbReference>
<dbReference type="GO" id="GO:0030659">
    <property type="term" value="C:cytoplasmic vesicle membrane"/>
    <property type="evidence" value="ECO:0007669"/>
    <property type="project" value="UniProtKB-SubCell"/>
</dbReference>
<dbReference type="Pfam" id="PF00782">
    <property type="entry name" value="DSPc"/>
    <property type="match status" value="1"/>
</dbReference>
<evidence type="ECO:0000256" key="6">
    <source>
        <dbReference type="ARBA" id="ARBA00022692"/>
    </source>
</evidence>
<dbReference type="GO" id="GO:0000139">
    <property type="term" value="C:Golgi membrane"/>
    <property type="evidence" value="ECO:0007669"/>
    <property type="project" value="UniProtKB-SubCell"/>
</dbReference>
<sequence>MIRPYLYYAFKIKDGLFIGNKRAANDIQFQFYNKIAVIINCAALEINISNPKVKIINFEWLDTEEQQIVVNNNVDIVYNAIEETNENGESVLICCLTGQSRSVAIVAAYFMKKFNWNLKTSLQYLQICRKDFEIREGFLFQLSRYERELLMKLKTDLTEQNQYVQEQETLLKNTYYNAKLSEFWQNYNMSEKTSGFSKGKNKKHLKRVSWAQKLITFINTTLDSVKLNLFLNQKNDYADAITQKQSSFKIYRGNTEKKSSRYMMTLRNKTPDPITYKSISIESKYRCTSVVKQIESDAKQFQYNRKSLTKGEKQIRILKVTYQQKCQWVDEDNRKYDYANLDHPSAWHVVDTQNGMGMFNMVYIFNFCNINLSCHGIPVAVYEGLEVMGTITDNCDIVGLKSTTSISHIQDKPKDYGISISFNDNSQCVETANQNRAVQTDKPRTAIFNIVCSEKAENQFRIVQGYGCTVTLEINHPVGCPLNRSVFSYISFALKYFIIATILFHIVGFIYNKKIRKITGKQAIPNIKQLEEIKQLVINSLQYIKRLVRRGNQNGYQIV</sequence>
<keyword evidence="10" id="KW-0333">Golgi apparatus</keyword>
<feature type="domain" description="MRH" evidence="18">
    <location>
        <begin position="324"/>
        <end position="482"/>
    </location>
</feature>
<evidence type="ECO:0000256" key="14">
    <source>
        <dbReference type="ARBA" id="ARBA00023329"/>
    </source>
</evidence>
<dbReference type="EMBL" id="CAJJDP010000032">
    <property type="protein sequence ID" value="CAD8156825.1"/>
    <property type="molecule type" value="Genomic_DNA"/>
</dbReference>
<dbReference type="Proteomes" id="UP000683925">
    <property type="component" value="Unassembled WGS sequence"/>
</dbReference>
<organism evidence="19 20">
    <name type="scientific">Paramecium octaurelia</name>
    <dbReference type="NCBI Taxonomy" id="43137"/>
    <lineage>
        <taxon>Eukaryota</taxon>
        <taxon>Sar</taxon>
        <taxon>Alveolata</taxon>
        <taxon>Ciliophora</taxon>
        <taxon>Intramacronucleata</taxon>
        <taxon>Oligohymenophorea</taxon>
        <taxon>Peniculida</taxon>
        <taxon>Parameciidae</taxon>
        <taxon>Paramecium</taxon>
    </lineage>
</organism>
<evidence type="ECO:0000256" key="2">
    <source>
        <dbReference type="ARBA" id="ARBA00004358"/>
    </source>
</evidence>
<keyword evidence="7" id="KW-0732">Signal</keyword>
<evidence type="ECO:0000313" key="20">
    <source>
        <dbReference type="Proteomes" id="UP000683925"/>
    </source>
</evidence>
<evidence type="ECO:0000256" key="1">
    <source>
        <dbReference type="ARBA" id="ARBA00004304"/>
    </source>
</evidence>
<evidence type="ECO:0000256" key="15">
    <source>
        <dbReference type="SAM" id="Phobius"/>
    </source>
</evidence>
<evidence type="ECO:0000256" key="3">
    <source>
        <dbReference type="ARBA" id="ARBA00004394"/>
    </source>
</evidence>
<comment type="subcellular location">
    <subcellularLocation>
        <location evidence="2">Cytoplasmic vesicle membrane</location>
        <topology evidence="2">Single-pass type I membrane protein</topology>
    </subcellularLocation>
    <subcellularLocation>
        <location evidence="3">Golgi apparatus membrane</location>
    </subcellularLocation>
    <subcellularLocation>
        <location evidence="1">Mitochondrion membrane</location>
        <topology evidence="1">Single-pass membrane protein</topology>
    </subcellularLocation>
</comment>
<dbReference type="InterPro" id="IPR020422">
    <property type="entry name" value="TYR_PHOSPHATASE_DUAL_dom"/>
</dbReference>
<feature type="domain" description="Tyrosine specific protein phosphatases" evidence="17">
    <location>
        <begin position="71"/>
        <end position="129"/>
    </location>
</feature>
<dbReference type="InterPro" id="IPR044865">
    <property type="entry name" value="MRH_dom"/>
</dbReference>
<evidence type="ECO:0000259" key="18">
    <source>
        <dbReference type="PROSITE" id="PS51914"/>
    </source>
</evidence>
<dbReference type="PROSITE" id="PS50054">
    <property type="entry name" value="TYR_PHOSPHATASE_DUAL"/>
    <property type="match status" value="1"/>
</dbReference>
<feature type="domain" description="Tyrosine-protein phosphatase" evidence="16">
    <location>
        <begin position="7"/>
        <end position="151"/>
    </location>
</feature>
<keyword evidence="6 15" id="KW-0812">Transmembrane</keyword>
<dbReference type="PROSITE" id="PS51914">
    <property type="entry name" value="MRH"/>
    <property type="match status" value="1"/>
</dbReference>
<dbReference type="CDD" id="cd14498">
    <property type="entry name" value="DSP"/>
    <property type="match status" value="1"/>
</dbReference>
<keyword evidence="13" id="KW-1015">Disulfide bond</keyword>
<evidence type="ECO:0000256" key="8">
    <source>
        <dbReference type="ARBA" id="ARBA00022989"/>
    </source>
</evidence>
<evidence type="ECO:0000256" key="9">
    <source>
        <dbReference type="ARBA" id="ARBA00023006"/>
    </source>
</evidence>
<feature type="transmembrane region" description="Helical" evidence="15">
    <location>
        <begin position="486"/>
        <end position="511"/>
    </location>
</feature>
<dbReference type="GO" id="GO:0031966">
    <property type="term" value="C:mitochondrial membrane"/>
    <property type="evidence" value="ECO:0007669"/>
    <property type="project" value="UniProtKB-SubCell"/>
</dbReference>
<dbReference type="PANTHER" id="PTHR46653:SF1">
    <property type="entry name" value="SPECIFICITY PROTEIN PHOSPHATASE, PUTATIVE-RELATED"/>
    <property type="match status" value="1"/>
</dbReference>
<accession>A0A8S1TVR7</accession>
<evidence type="ECO:0000256" key="10">
    <source>
        <dbReference type="ARBA" id="ARBA00023034"/>
    </source>
</evidence>
<keyword evidence="12 15" id="KW-0472">Membrane</keyword>
<dbReference type="PROSITE" id="PS50056">
    <property type="entry name" value="TYR_PHOSPHATASE_2"/>
    <property type="match status" value="1"/>
</dbReference>